<dbReference type="InterPro" id="IPR002994">
    <property type="entry name" value="Surf1/Shy1"/>
</dbReference>
<proteinExistence type="inferred from homology"/>
<dbReference type="GO" id="GO:0016020">
    <property type="term" value="C:membrane"/>
    <property type="evidence" value="ECO:0007669"/>
    <property type="project" value="InterPro"/>
</dbReference>
<dbReference type="FunFam" id="1.20.1270.50:FF:000002">
    <property type="entry name" value="Alpha-mannosidase"/>
    <property type="match status" value="1"/>
</dbReference>
<dbReference type="GO" id="GO:0004559">
    <property type="term" value="F:alpha-mannosidase activity"/>
    <property type="evidence" value="ECO:0007669"/>
    <property type="project" value="UniProtKB-EC"/>
</dbReference>
<evidence type="ECO:0000256" key="7">
    <source>
        <dbReference type="ARBA" id="ARBA00022833"/>
    </source>
</evidence>
<reference evidence="14" key="2">
    <citation type="submission" date="2023-11" db="UniProtKB">
        <authorList>
            <consortium name="WormBaseParasite"/>
        </authorList>
    </citation>
    <scope>IDENTIFICATION</scope>
</reference>
<dbReference type="InterPro" id="IPR027291">
    <property type="entry name" value="Glyco_hydro_38_N_sf"/>
</dbReference>
<feature type="transmembrane region" description="Helical" evidence="11">
    <location>
        <begin position="275"/>
        <end position="298"/>
    </location>
</feature>
<dbReference type="Pfam" id="PF09261">
    <property type="entry name" value="Alpha-mann_mid"/>
    <property type="match status" value="1"/>
</dbReference>
<dbReference type="InterPro" id="IPR037094">
    <property type="entry name" value="Glyco_hydro_38_cen_sf"/>
</dbReference>
<dbReference type="Gene3D" id="1.20.1270.50">
    <property type="entry name" value="Glycoside hydrolase family 38, central domain"/>
    <property type="match status" value="2"/>
</dbReference>
<evidence type="ECO:0000256" key="4">
    <source>
        <dbReference type="ARBA" id="ARBA00012752"/>
    </source>
</evidence>
<dbReference type="CDD" id="cd06662">
    <property type="entry name" value="SURF1"/>
    <property type="match status" value="1"/>
</dbReference>
<comment type="cofactor">
    <cofactor evidence="2">
        <name>Zn(2+)</name>
        <dbReference type="ChEBI" id="CHEBI:29105"/>
    </cofactor>
</comment>
<accession>A0AA85JQ42</accession>
<dbReference type="PANTHER" id="PTHR11607">
    <property type="entry name" value="ALPHA-MANNOSIDASE"/>
    <property type="match status" value="1"/>
</dbReference>
<dbReference type="FunFam" id="1.20.1270.50:FF:000003">
    <property type="entry name" value="Alpha-mannosidase"/>
    <property type="match status" value="1"/>
</dbReference>
<dbReference type="GO" id="GO:0005764">
    <property type="term" value="C:lysosome"/>
    <property type="evidence" value="ECO:0007669"/>
    <property type="project" value="TreeGrafter"/>
</dbReference>
<keyword evidence="11" id="KW-0812">Transmembrane</keyword>
<keyword evidence="9" id="KW-0325">Glycoprotein</keyword>
<dbReference type="GO" id="GO:0030246">
    <property type="term" value="F:carbohydrate binding"/>
    <property type="evidence" value="ECO:0007669"/>
    <property type="project" value="InterPro"/>
</dbReference>
<evidence type="ECO:0000313" key="14">
    <source>
        <dbReference type="WBParaSite" id="TREG1_28950.1"/>
    </source>
</evidence>
<dbReference type="InterPro" id="IPR000602">
    <property type="entry name" value="Glyco_hydro_38_N"/>
</dbReference>
<reference evidence="13" key="1">
    <citation type="submission" date="2022-06" db="EMBL/GenBank/DDBJ databases">
        <authorList>
            <person name="Berger JAMES D."/>
            <person name="Berger JAMES D."/>
        </authorList>
    </citation>
    <scope>NUCLEOTIDE SEQUENCE [LARGE SCALE GENOMIC DNA]</scope>
</reference>
<evidence type="ECO:0000256" key="3">
    <source>
        <dbReference type="ARBA" id="ARBA00009792"/>
    </source>
</evidence>
<keyword evidence="10" id="KW-0326">Glycosidase</keyword>
<dbReference type="SUPFAM" id="SSF74650">
    <property type="entry name" value="Galactose mutarotase-like"/>
    <property type="match status" value="1"/>
</dbReference>
<protein>
    <recommendedName>
        <fullName evidence="4">alpha-mannosidase</fullName>
        <ecNumber evidence="4">3.2.1.24</ecNumber>
    </recommendedName>
</protein>
<dbReference type="FunFam" id="3.20.110.10:FF:000001">
    <property type="entry name" value="Alpha-mannosidase"/>
    <property type="match status" value="1"/>
</dbReference>
<dbReference type="InterPro" id="IPR028995">
    <property type="entry name" value="Glyco_hydro_57/38_cen_sf"/>
</dbReference>
<comment type="similarity">
    <text evidence="3">Belongs to the glycosyl hydrolase 38 family.</text>
</comment>
<evidence type="ECO:0000256" key="6">
    <source>
        <dbReference type="ARBA" id="ARBA00022801"/>
    </source>
</evidence>
<evidence type="ECO:0000313" key="13">
    <source>
        <dbReference type="Proteomes" id="UP000050795"/>
    </source>
</evidence>
<dbReference type="InterPro" id="IPR011682">
    <property type="entry name" value="Glyco_hydro_38_C"/>
</dbReference>
<dbReference type="SUPFAM" id="SSF88688">
    <property type="entry name" value="Families 57/38 glycoside transferase middle domain"/>
    <property type="match status" value="1"/>
</dbReference>
<keyword evidence="11" id="KW-1133">Transmembrane helix</keyword>
<organism evidence="13 14">
    <name type="scientific">Trichobilharzia regenti</name>
    <name type="common">Nasal bird schistosome</name>
    <dbReference type="NCBI Taxonomy" id="157069"/>
    <lineage>
        <taxon>Eukaryota</taxon>
        <taxon>Metazoa</taxon>
        <taxon>Spiralia</taxon>
        <taxon>Lophotrochozoa</taxon>
        <taxon>Platyhelminthes</taxon>
        <taxon>Trematoda</taxon>
        <taxon>Digenea</taxon>
        <taxon>Strigeidida</taxon>
        <taxon>Schistosomatoidea</taxon>
        <taxon>Schistosomatidae</taxon>
        <taxon>Trichobilharzia</taxon>
    </lineage>
</organism>
<dbReference type="CDD" id="cd10810">
    <property type="entry name" value="GH38N_AMII_LAM_like"/>
    <property type="match status" value="1"/>
</dbReference>
<keyword evidence="13" id="KW-1185">Reference proteome</keyword>
<dbReference type="EC" id="3.2.1.24" evidence="4"/>
<dbReference type="PANTHER" id="PTHR11607:SF3">
    <property type="entry name" value="LYSOSOMAL ALPHA-MANNOSIDASE"/>
    <property type="match status" value="1"/>
</dbReference>
<feature type="domain" description="Glycoside hydrolase family 38 central" evidence="12">
    <location>
        <begin position="643"/>
        <end position="727"/>
    </location>
</feature>
<evidence type="ECO:0000256" key="11">
    <source>
        <dbReference type="SAM" id="Phobius"/>
    </source>
</evidence>
<sequence>MFLVRLAMNRSAIIGCRGSLHTSSATSSQKRRTWISYSMLVFPATAFALGFWQIRRRKWKIELIDALNARIPAKPIHLTDEITSSLQLPEFTHISVEGHFDHSREVIIGPRSFIEDMIPSNGYGAEWLSRRKNNSMQSYTSIPSASGYFVVTPFFLENRPGTAILVNRGWVPYGARDPIIRPNGQVEGTVKLSGYVRYPEKPPLRIFGADTSYLMCLDQKNQNPHIRYPCRYIEKMCEDLKTLPIFIDADYESTFVGGPVGGQTRVTLRNEHASYIFTWFSLGTIGLGMWIYFFLIYFHRPKCGYQSCNLGKPGYLNVHLVPHTHDDVGWLKTVDQYYYGANNTIQRAGVQYILDSVIQALIDDPNRKFTYVEMAFFIRWWTAQTLTKRQIVKDLVQSGRLQFALGGWSMADEATVYYGDAIDQLTLGRDALKQLFGKCGLPLVAWQIDPFGHSRDHSDLLQEAGFDGVYFQRMDYREKSARKRFKELEVLWDTGVEMNETGYGLFTSMFHDSYCYPKSFCFDDKCLDEPIKDDPTLEGYNVKSRVDEFLNYVNTISKAFKTNHVMVLMGCDFTYENANINYKNMDKLIAYTNQRQKSSGSRVNLLYSTPACYTKAVNEEFNQIGEINRRGGDFFPYASGPHSYWTGYYTSRPALKYYVRQASNLLSMCEQVHLHVNRLSDSGDYQKQITTDELIDALRKTLGVLQHHDAVAGTEKQHVADDYAWRVSKATKFCQLLISQSLTKLLPTLKSFIQNDTVIFCNLLNISLCEPLEGYRPYLRQSNDGGVFIILYNPLAWIKPSTWLRLPLYIPEEHINNVQIILKDLRLISPHSSESLMSIDENLKYQLIPITGRTLSIPERNSEKHSTNYEIIFNVKSLSPMGFNLLYLAVNTSTYNQEYDSSSTNSNSAYRNLALESNQQSTNSDETSQSSISKGIQFSVHVINDTDRQQYDNPLRITMKHLRTGKTMNLSVELMYYFGENSHPQPSGAYIFLPKYGTYIQAFHIPTVNIIDGHCVKEYHLQYASWASLVVRHYNNDELEVEWTAGPIPDDGYINSRELVIRYTINDVLVNNSGEFFTDSSGRRLIRRLRNKRVDWNLPVNFTETENVAGNYYPVINRIMLKNILMNDGDATIPFGLAVYTDRAEGGTSLHDGQIEIMLHRRLMRDDGFGVGEPLMESGSDRRGLIVRGVHRIRFDELKIIESEDRIMAHTVSRPIIPLFMSAKHQPKPTQVNGWSGINIALPKHIHLLTLTSWPLNRASLPDPRVPNQILIRLENLEQPNNNQTIKPCRIDVTNLIKDVVITGMKEMTLTADQLKAEAISNRLKWPNEANLYNNQNLVATEHKCNTIDNTNNADGVILKVEPGRIATYILDYIIADYKRNYYYGSFFN</sequence>
<dbReference type="InterPro" id="IPR011330">
    <property type="entry name" value="Glyco_hydro/deAcase_b/a-brl"/>
</dbReference>
<dbReference type="Pfam" id="PF07748">
    <property type="entry name" value="Glyco_hydro_38C"/>
    <property type="match status" value="1"/>
</dbReference>
<dbReference type="InterPro" id="IPR050843">
    <property type="entry name" value="Glycosyl_Hydrlase_38"/>
</dbReference>
<dbReference type="InterPro" id="IPR011013">
    <property type="entry name" value="Gal_mutarotase_sf_dom"/>
</dbReference>
<comment type="catalytic activity">
    <reaction evidence="1">
        <text>Hydrolysis of terminal, non-reducing alpha-D-mannose residues in alpha-D-mannosides.</text>
        <dbReference type="EC" id="3.2.1.24"/>
    </reaction>
</comment>
<dbReference type="Gene3D" id="2.60.40.1360">
    <property type="match status" value="1"/>
</dbReference>
<evidence type="ECO:0000256" key="8">
    <source>
        <dbReference type="ARBA" id="ARBA00023157"/>
    </source>
</evidence>
<dbReference type="Pfam" id="PF02104">
    <property type="entry name" value="SURF1"/>
    <property type="match status" value="1"/>
</dbReference>
<dbReference type="Gene3D" id="2.70.98.30">
    <property type="entry name" value="Golgi alpha-mannosidase II, domain 4"/>
    <property type="match status" value="1"/>
</dbReference>
<dbReference type="WBParaSite" id="TREG1_28950.1">
    <property type="protein sequence ID" value="TREG1_28950.1"/>
    <property type="gene ID" value="TREG1_28950"/>
</dbReference>
<dbReference type="GO" id="GO:0006013">
    <property type="term" value="P:mannose metabolic process"/>
    <property type="evidence" value="ECO:0007669"/>
    <property type="project" value="InterPro"/>
</dbReference>
<name>A0AA85JQ42_TRIRE</name>
<dbReference type="InterPro" id="IPR013780">
    <property type="entry name" value="Glyco_hydro_b"/>
</dbReference>
<dbReference type="GO" id="GO:0046872">
    <property type="term" value="F:metal ion binding"/>
    <property type="evidence" value="ECO:0007669"/>
    <property type="project" value="UniProtKB-KW"/>
</dbReference>
<dbReference type="Pfam" id="PF01074">
    <property type="entry name" value="Glyco_hydro_38N"/>
    <property type="match status" value="1"/>
</dbReference>
<dbReference type="Gene3D" id="3.20.110.10">
    <property type="entry name" value="Glycoside hydrolase 38, N terminal domain"/>
    <property type="match status" value="1"/>
</dbReference>
<evidence type="ECO:0000256" key="2">
    <source>
        <dbReference type="ARBA" id="ARBA00001947"/>
    </source>
</evidence>
<dbReference type="Gene3D" id="2.60.40.1180">
    <property type="entry name" value="Golgi alpha-mannosidase II"/>
    <property type="match status" value="1"/>
</dbReference>
<keyword evidence="7" id="KW-0862">Zinc</keyword>
<keyword evidence="11" id="KW-0472">Membrane</keyword>
<dbReference type="SUPFAM" id="SSF88713">
    <property type="entry name" value="Glycoside hydrolase/deacetylase"/>
    <property type="match status" value="1"/>
</dbReference>
<evidence type="ECO:0000256" key="1">
    <source>
        <dbReference type="ARBA" id="ARBA00000365"/>
    </source>
</evidence>
<dbReference type="InterPro" id="IPR015341">
    <property type="entry name" value="Glyco_hydro_38_cen"/>
</dbReference>
<evidence type="ECO:0000256" key="9">
    <source>
        <dbReference type="ARBA" id="ARBA00023180"/>
    </source>
</evidence>
<keyword evidence="5" id="KW-0479">Metal-binding</keyword>
<evidence type="ECO:0000256" key="10">
    <source>
        <dbReference type="ARBA" id="ARBA00023295"/>
    </source>
</evidence>
<evidence type="ECO:0000259" key="12">
    <source>
        <dbReference type="SMART" id="SM00872"/>
    </source>
</evidence>
<dbReference type="PROSITE" id="PS50895">
    <property type="entry name" value="SURF1"/>
    <property type="match status" value="1"/>
</dbReference>
<keyword evidence="8" id="KW-1015">Disulfide bond</keyword>
<evidence type="ECO:0000256" key="5">
    <source>
        <dbReference type="ARBA" id="ARBA00022723"/>
    </source>
</evidence>
<dbReference type="Proteomes" id="UP000050795">
    <property type="component" value="Unassembled WGS sequence"/>
</dbReference>
<keyword evidence="6" id="KW-0378">Hydrolase</keyword>
<feature type="transmembrane region" description="Helical" evidence="11">
    <location>
        <begin position="34"/>
        <end position="52"/>
    </location>
</feature>
<dbReference type="SMART" id="SM00872">
    <property type="entry name" value="Alpha-mann_mid"/>
    <property type="match status" value="1"/>
</dbReference>